<dbReference type="Proteomes" id="UP000006055">
    <property type="component" value="Chromosome"/>
</dbReference>
<dbReference type="KEGG" id="dti:Desti_5372"/>
<dbReference type="RefSeq" id="WP_014813059.1">
    <property type="nucleotide sequence ID" value="NC_018025.1"/>
</dbReference>
<dbReference type="OrthoDB" id="6622255at2"/>
<dbReference type="InterPro" id="IPR050312">
    <property type="entry name" value="IolE/XylAMocC-like"/>
</dbReference>
<gene>
    <name evidence="2" type="ordered locus">Desti_5372</name>
</gene>
<dbReference type="PANTHER" id="PTHR12110">
    <property type="entry name" value="HYDROXYPYRUVATE ISOMERASE"/>
    <property type="match status" value="1"/>
</dbReference>
<dbReference type="Pfam" id="PF01261">
    <property type="entry name" value="AP_endonuc_2"/>
    <property type="match status" value="1"/>
</dbReference>
<dbReference type="eggNOG" id="COG1082">
    <property type="taxonomic scope" value="Bacteria"/>
</dbReference>
<organism evidence="2 3">
    <name type="scientific">Desulfomonile tiedjei (strain ATCC 49306 / DSM 6799 / DCB-1)</name>
    <dbReference type="NCBI Taxonomy" id="706587"/>
    <lineage>
        <taxon>Bacteria</taxon>
        <taxon>Pseudomonadati</taxon>
        <taxon>Thermodesulfobacteriota</taxon>
        <taxon>Desulfomonilia</taxon>
        <taxon>Desulfomonilales</taxon>
        <taxon>Desulfomonilaceae</taxon>
        <taxon>Desulfomonile</taxon>
    </lineage>
</organism>
<dbReference type="InterPro" id="IPR036237">
    <property type="entry name" value="Xyl_isomerase-like_sf"/>
</dbReference>
<dbReference type="GO" id="GO:0016853">
    <property type="term" value="F:isomerase activity"/>
    <property type="evidence" value="ECO:0007669"/>
    <property type="project" value="UniProtKB-KW"/>
</dbReference>
<name>I4CEG9_DESTA</name>
<dbReference type="PANTHER" id="PTHR12110:SF53">
    <property type="entry name" value="BLR5974 PROTEIN"/>
    <property type="match status" value="1"/>
</dbReference>
<dbReference type="InterPro" id="IPR013022">
    <property type="entry name" value="Xyl_isomerase-like_TIM-brl"/>
</dbReference>
<dbReference type="SUPFAM" id="SSF51658">
    <property type="entry name" value="Xylose isomerase-like"/>
    <property type="match status" value="1"/>
</dbReference>
<proteinExistence type="predicted"/>
<sequence>MEKIQDAYLRMGIVHFMAFPELAGGEGPWEETVKQIALDPFFSAIEITHIADEHQRRRVRDICQLASLDIGFGAHPTILGQGLDLNSLEKDRRDHAVAKMKELLDEACFMGAQSFVVLSGKDPGEDKREAAIQALIVSLSELCDYSRKQDGPTVIIEAFDCDVDKCCLLGPAALCRKVAEAVSREHDNLGLMVDLSHIPLLRESPLEALEPVKEFLAAVHLGNAVLDPNLPGYGDYHPIFGTPGSANGVPEMVAFLRTLVQIGFLDGKRRPMVSFEIKPMQGQDSLLVIANAKRVMQQAWSQI</sequence>
<dbReference type="HOGENOM" id="CLU_064084_0_0_7"/>
<evidence type="ECO:0000313" key="3">
    <source>
        <dbReference type="Proteomes" id="UP000006055"/>
    </source>
</evidence>
<dbReference type="EMBL" id="CP003360">
    <property type="protein sequence ID" value="AFM27960.1"/>
    <property type="molecule type" value="Genomic_DNA"/>
</dbReference>
<keyword evidence="3" id="KW-1185">Reference proteome</keyword>
<dbReference type="Gene3D" id="3.20.20.150">
    <property type="entry name" value="Divalent-metal-dependent TIM barrel enzymes"/>
    <property type="match status" value="1"/>
</dbReference>
<feature type="domain" description="Xylose isomerase-like TIM barrel" evidence="1">
    <location>
        <begin position="52"/>
        <end position="277"/>
    </location>
</feature>
<evidence type="ECO:0000259" key="1">
    <source>
        <dbReference type="Pfam" id="PF01261"/>
    </source>
</evidence>
<evidence type="ECO:0000313" key="2">
    <source>
        <dbReference type="EMBL" id="AFM27960.1"/>
    </source>
</evidence>
<reference evidence="3" key="1">
    <citation type="submission" date="2012-06" db="EMBL/GenBank/DDBJ databases">
        <title>Complete sequence of chromosome of Desulfomonile tiedjei DSM 6799.</title>
        <authorList>
            <person name="Lucas S."/>
            <person name="Copeland A."/>
            <person name="Lapidus A."/>
            <person name="Glavina del Rio T."/>
            <person name="Dalin E."/>
            <person name="Tice H."/>
            <person name="Bruce D."/>
            <person name="Goodwin L."/>
            <person name="Pitluck S."/>
            <person name="Peters L."/>
            <person name="Ovchinnikova G."/>
            <person name="Zeytun A."/>
            <person name="Lu M."/>
            <person name="Kyrpides N."/>
            <person name="Mavromatis K."/>
            <person name="Ivanova N."/>
            <person name="Brettin T."/>
            <person name="Detter J.C."/>
            <person name="Han C."/>
            <person name="Larimer F."/>
            <person name="Land M."/>
            <person name="Hauser L."/>
            <person name="Markowitz V."/>
            <person name="Cheng J.-F."/>
            <person name="Hugenholtz P."/>
            <person name="Woyke T."/>
            <person name="Wu D."/>
            <person name="Spring S."/>
            <person name="Schroeder M."/>
            <person name="Brambilla E."/>
            <person name="Klenk H.-P."/>
            <person name="Eisen J.A."/>
        </authorList>
    </citation>
    <scope>NUCLEOTIDE SEQUENCE [LARGE SCALE GENOMIC DNA]</scope>
    <source>
        <strain evidence="3">ATCC 49306 / DSM 6799 / DCB-1</strain>
    </source>
</reference>
<accession>I4CEG9</accession>
<protein>
    <submittedName>
        <fullName evidence="2">Sugar phosphate isomerase/epimerase</fullName>
    </submittedName>
</protein>
<keyword evidence="2" id="KW-0413">Isomerase</keyword>
<dbReference type="STRING" id="706587.Desti_5372"/>
<dbReference type="AlphaFoldDB" id="I4CEG9"/>